<dbReference type="Pfam" id="PF11905">
    <property type="entry name" value="DUF3425"/>
    <property type="match status" value="1"/>
</dbReference>
<dbReference type="PANTHER" id="PTHR37012">
    <property type="entry name" value="B-ZIP TRANSCRIPTION FACTOR (EUROFUNG)-RELATED"/>
    <property type="match status" value="1"/>
</dbReference>
<dbReference type="AlphaFoldDB" id="A0AAN6YE71"/>
<proteinExistence type="predicted"/>
<keyword evidence="3" id="KW-1185">Reference proteome</keyword>
<dbReference type="InterPro" id="IPR021833">
    <property type="entry name" value="DUF3425"/>
</dbReference>
<feature type="region of interest" description="Disordered" evidence="1">
    <location>
        <begin position="409"/>
        <end position="460"/>
    </location>
</feature>
<feature type="compositionally biased region" description="Low complexity" evidence="1">
    <location>
        <begin position="270"/>
        <end position="285"/>
    </location>
</feature>
<comment type="caution">
    <text evidence="2">The sequence shown here is derived from an EMBL/GenBank/DDBJ whole genome shotgun (WGS) entry which is preliminary data.</text>
</comment>
<evidence type="ECO:0000313" key="3">
    <source>
        <dbReference type="Proteomes" id="UP001301769"/>
    </source>
</evidence>
<gene>
    <name evidence="2" type="ORF">QBC37DRAFT_149357</name>
</gene>
<accession>A0AAN6YE71</accession>
<evidence type="ECO:0000256" key="1">
    <source>
        <dbReference type="SAM" id="MobiDB-lite"/>
    </source>
</evidence>
<organism evidence="2 3">
    <name type="scientific">Rhypophila decipiens</name>
    <dbReference type="NCBI Taxonomy" id="261697"/>
    <lineage>
        <taxon>Eukaryota</taxon>
        <taxon>Fungi</taxon>
        <taxon>Dikarya</taxon>
        <taxon>Ascomycota</taxon>
        <taxon>Pezizomycotina</taxon>
        <taxon>Sordariomycetes</taxon>
        <taxon>Sordariomycetidae</taxon>
        <taxon>Sordariales</taxon>
        <taxon>Naviculisporaceae</taxon>
        <taxon>Rhypophila</taxon>
    </lineage>
</organism>
<feature type="region of interest" description="Disordered" evidence="1">
    <location>
        <begin position="1"/>
        <end position="185"/>
    </location>
</feature>
<feature type="region of interest" description="Disordered" evidence="1">
    <location>
        <begin position="236"/>
        <end position="316"/>
    </location>
</feature>
<feature type="compositionally biased region" description="Basic and acidic residues" evidence="1">
    <location>
        <begin position="163"/>
        <end position="185"/>
    </location>
</feature>
<dbReference type="CDD" id="cd14688">
    <property type="entry name" value="bZIP_YAP"/>
    <property type="match status" value="1"/>
</dbReference>
<reference evidence="2" key="1">
    <citation type="journal article" date="2023" name="Mol. Phylogenet. Evol.">
        <title>Genome-scale phylogeny and comparative genomics of the fungal order Sordariales.</title>
        <authorList>
            <person name="Hensen N."/>
            <person name="Bonometti L."/>
            <person name="Westerberg I."/>
            <person name="Brannstrom I.O."/>
            <person name="Guillou S."/>
            <person name="Cros-Aarteil S."/>
            <person name="Calhoun S."/>
            <person name="Haridas S."/>
            <person name="Kuo A."/>
            <person name="Mondo S."/>
            <person name="Pangilinan J."/>
            <person name="Riley R."/>
            <person name="LaButti K."/>
            <person name="Andreopoulos B."/>
            <person name="Lipzen A."/>
            <person name="Chen C."/>
            <person name="Yan M."/>
            <person name="Daum C."/>
            <person name="Ng V."/>
            <person name="Clum A."/>
            <person name="Steindorff A."/>
            <person name="Ohm R.A."/>
            <person name="Martin F."/>
            <person name="Silar P."/>
            <person name="Natvig D.O."/>
            <person name="Lalanne C."/>
            <person name="Gautier V."/>
            <person name="Ament-Velasquez S.L."/>
            <person name="Kruys A."/>
            <person name="Hutchinson M.I."/>
            <person name="Powell A.J."/>
            <person name="Barry K."/>
            <person name="Miller A.N."/>
            <person name="Grigoriev I.V."/>
            <person name="Debuchy R."/>
            <person name="Gladieux P."/>
            <person name="Hiltunen Thoren M."/>
            <person name="Johannesson H."/>
        </authorList>
    </citation>
    <scope>NUCLEOTIDE SEQUENCE</scope>
    <source>
        <strain evidence="2">PSN293</strain>
    </source>
</reference>
<feature type="compositionally biased region" description="Low complexity" evidence="1">
    <location>
        <begin position="15"/>
        <end position="24"/>
    </location>
</feature>
<evidence type="ECO:0000313" key="2">
    <source>
        <dbReference type="EMBL" id="KAK4214437.1"/>
    </source>
</evidence>
<sequence length="691" mass="74866">MAPSAGKGLNKTGTYYQQNQYPPQHHQPPPQPKQEGGYYPSTSSEQLSALPRIPEQAGPSPTPLSAAAIASHGLGQGVYGSFPSGTGPGTGMTSGDEDDATSPSSQGHAGGYEQGFSSRPGSGGASKGDRNSREGTAPTCTNPKKRKTVPGSRGVANLTPEQLAKKRANDREAQRAIRERQKMKNEQYEKEIRELKSQQPYQELQAVVRQKAAVESELAEVKRTLASVVAMLQPMLARPSGPGEQTASSPNDGGQTPTAASSLPPPPSFTVGSTPASTASPASVSNHGRWQNELSPVVAPTTAARPGTQAGDYPEARVLEQQRRELVHGLDLGPERLELDFLIGPSQQIPKIQSGRFGAQDSPDYRHVPLKHDWTDGPDPASTNPQTQAPAVVQRLPPPFAQNTPQIPVAAVSAGPGPGPGPGPGNVPRQGQAAAQPPTSAYPPPPSANMPIPSPTVGPSNPTVETAPWFIPLKNCAPTCALDSLLLDFLAERRERRAEGLPIAELVGPRYPSVSSLLNPAISRRYAHPLSKLFTDVVSTFPHLSTLPERIAVVYGMFLVMRWQIDPTHENWMAMPPHFRPRPCQQRISHPAWLDYIAFPDMREQVIRDWENEDRSFTIDEFFIPFTSTLNLSWPYEETDTLLMSPDGKEVMINPVYERHMGRLSSWTLGEAYAKTFPRLVGTFNLRRDGS</sequence>
<feature type="region of interest" description="Disordered" evidence="1">
    <location>
        <begin position="350"/>
        <end position="389"/>
    </location>
</feature>
<feature type="compositionally biased region" description="Polar residues" evidence="1">
    <location>
        <begin position="243"/>
        <end position="255"/>
    </location>
</feature>
<dbReference type="EMBL" id="MU858093">
    <property type="protein sequence ID" value="KAK4214437.1"/>
    <property type="molecule type" value="Genomic_DNA"/>
</dbReference>
<reference evidence="2" key="2">
    <citation type="submission" date="2023-05" db="EMBL/GenBank/DDBJ databases">
        <authorList>
            <consortium name="Lawrence Berkeley National Laboratory"/>
            <person name="Steindorff A."/>
            <person name="Hensen N."/>
            <person name="Bonometti L."/>
            <person name="Westerberg I."/>
            <person name="Brannstrom I.O."/>
            <person name="Guillou S."/>
            <person name="Cros-Aarteil S."/>
            <person name="Calhoun S."/>
            <person name="Haridas S."/>
            <person name="Kuo A."/>
            <person name="Mondo S."/>
            <person name="Pangilinan J."/>
            <person name="Riley R."/>
            <person name="Labutti K."/>
            <person name="Andreopoulos B."/>
            <person name="Lipzen A."/>
            <person name="Chen C."/>
            <person name="Yanf M."/>
            <person name="Daum C."/>
            <person name="Ng V."/>
            <person name="Clum A."/>
            <person name="Ohm R."/>
            <person name="Martin F."/>
            <person name="Silar P."/>
            <person name="Natvig D."/>
            <person name="Lalanne C."/>
            <person name="Gautier V."/>
            <person name="Ament-Velasquez S.L."/>
            <person name="Kruys A."/>
            <person name="Hutchinson M.I."/>
            <person name="Powell A.J."/>
            <person name="Barry K."/>
            <person name="Miller A.N."/>
            <person name="Grigoriev I.V."/>
            <person name="Debuchy R."/>
            <person name="Gladieux P."/>
            <person name="Thoren M.H."/>
            <person name="Johannesson H."/>
        </authorList>
    </citation>
    <scope>NUCLEOTIDE SEQUENCE</scope>
    <source>
        <strain evidence="2">PSN293</strain>
    </source>
</reference>
<protein>
    <submittedName>
        <fullName evidence="2">BZIP transcription factor</fullName>
    </submittedName>
</protein>
<dbReference type="Proteomes" id="UP001301769">
    <property type="component" value="Unassembled WGS sequence"/>
</dbReference>
<name>A0AAN6YE71_9PEZI</name>
<feature type="compositionally biased region" description="Pro residues" evidence="1">
    <location>
        <begin position="440"/>
        <end position="456"/>
    </location>
</feature>
<dbReference type="PANTHER" id="PTHR37012:SF2">
    <property type="entry name" value="BZIP DOMAIN-CONTAINING PROTEIN-RELATED"/>
    <property type="match status" value="1"/>
</dbReference>
<feature type="compositionally biased region" description="Basic and acidic residues" evidence="1">
    <location>
        <begin position="363"/>
        <end position="375"/>
    </location>
</feature>